<gene>
    <name evidence="2" type="ORF">KZ829_18600</name>
</gene>
<evidence type="ECO:0000313" key="3">
    <source>
        <dbReference type="Proteomes" id="UP001519863"/>
    </source>
</evidence>
<proteinExistence type="predicted"/>
<comment type="caution">
    <text evidence="2">The sequence shown here is derived from an EMBL/GenBank/DDBJ whole genome shotgun (WGS) entry which is preliminary data.</text>
</comment>
<keyword evidence="3" id="KW-1185">Reference proteome</keyword>
<feature type="region of interest" description="Disordered" evidence="1">
    <location>
        <begin position="1"/>
        <end position="23"/>
    </location>
</feature>
<protein>
    <submittedName>
        <fullName evidence="2">Uncharacterized protein</fullName>
    </submittedName>
</protein>
<dbReference type="RefSeq" id="WP_220145179.1">
    <property type="nucleotide sequence ID" value="NZ_JAHXZI010000009.1"/>
</dbReference>
<organism evidence="2 3">
    <name type="scientific">Actinoplanes hulinensis</name>
    <dbReference type="NCBI Taxonomy" id="1144547"/>
    <lineage>
        <taxon>Bacteria</taxon>
        <taxon>Bacillati</taxon>
        <taxon>Actinomycetota</taxon>
        <taxon>Actinomycetes</taxon>
        <taxon>Micromonosporales</taxon>
        <taxon>Micromonosporaceae</taxon>
        <taxon>Actinoplanes</taxon>
    </lineage>
</organism>
<sequence>MPRRRPHDIRRPRTTPGSPRTDINGLSQRANAAIRYVEDVHLWPGATAKALAMYTWLLRRPGRWLDGDPVHSPGIEPEDGRDTLQDVIDLLPPAPRRELARLLKPFDDDYYRRTTPLPLHGGEDPARWWWHRDREL</sequence>
<dbReference type="Proteomes" id="UP001519863">
    <property type="component" value="Unassembled WGS sequence"/>
</dbReference>
<evidence type="ECO:0000313" key="2">
    <source>
        <dbReference type="EMBL" id="MBW6435756.1"/>
    </source>
</evidence>
<name>A0ABS7B520_9ACTN</name>
<feature type="compositionally biased region" description="Basic residues" evidence="1">
    <location>
        <begin position="1"/>
        <end position="13"/>
    </location>
</feature>
<evidence type="ECO:0000256" key="1">
    <source>
        <dbReference type="SAM" id="MobiDB-lite"/>
    </source>
</evidence>
<reference evidence="2 3" key="1">
    <citation type="journal article" date="2013" name="Antonie Van Leeuwenhoek">
        <title>Actinoplanes hulinensis sp. nov., a novel actinomycete isolated from soybean root (Glycine max (L.) Merr).</title>
        <authorList>
            <person name="Shen Y."/>
            <person name="Liu C."/>
            <person name="Wang X."/>
            <person name="Zhao J."/>
            <person name="Jia F."/>
            <person name="Zhang Y."/>
            <person name="Wang L."/>
            <person name="Yang D."/>
            <person name="Xiang W."/>
        </authorList>
    </citation>
    <scope>NUCLEOTIDE SEQUENCE [LARGE SCALE GENOMIC DNA]</scope>
    <source>
        <strain evidence="2 3">NEAU-M9</strain>
    </source>
</reference>
<accession>A0ABS7B520</accession>
<dbReference type="EMBL" id="JAHXZI010000009">
    <property type="protein sequence ID" value="MBW6435756.1"/>
    <property type="molecule type" value="Genomic_DNA"/>
</dbReference>